<comment type="caution">
    <text evidence="2">The sequence shown here is derived from an EMBL/GenBank/DDBJ whole genome shotgun (WGS) entry which is preliminary data.</text>
</comment>
<gene>
    <name evidence="2" type="ORF">D4T97_006575</name>
</gene>
<accession>A0A429Y4R8</accession>
<sequence length="136" mass="15656">MLMLVYKTTRNILIGFGIANISLLIFILIAGSNGWTQMDMGFLRAQVIGSMAYGAFCGIVSLVFESDRMSLIQKTSIQLFAFVFGYGIFGYALGWFRSFENMLLMFTIYIVIYMIIWLCIYFFQRRLADELNKGIR</sequence>
<keyword evidence="1" id="KW-0472">Membrane</keyword>
<evidence type="ECO:0000313" key="3">
    <source>
        <dbReference type="Proteomes" id="UP000287156"/>
    </source>
</evidence>
<dbReference type="InterPro" id="IPR021560">
    <property type="entry name" value="DUF3021"/>
</dbReference>
<feature type="transmembrane region" description="Helical" evidence="1">
    <location>
        <begin position="76"/>
        <end position="96"/>
    </location>
</feature>
<feature type="transmembrane region" description="Helical" evidence="1">
    <location>
        <begin position="43"/>
        <end position="64"/>
    </location>
</feature>
<evidence type="ECO:0000256" key="1">
    <source>
        <dbReference type="SAM" id="Phobius"/>
    </source>
</evidence>
<keyword evidence="1" id="KW-1133">Transmembrane helix</keyword>
<reference evidence="2" key="1">
    <citation type="submission" date="2018-12" db="EMBL/GenBank/DDBJ databases">
        <authorList>
            <person name="Sun L."/>
            <person name="Chen Z."/>
        </authorList>
    </citation>
    <scope>NUCLEOTIDE SEQUENCE [LARGE SCALE GENOMIC DNA]</scope>
    <source>
        <strain evidence="2">3-2-2</strain>
    </source>
</reference>
<keyword evidence="1" id="KW-0812">Transmembrane</keyword>
<dbReference type="AlphaFoldDB" id="A0A429Y4R8"/>
<dbReference type="EMBL" id="QYTV02000002">
    <property type="protein sequence ID" value="RST76426.1"/>
    <property type="molecule type" value="Genomic_DNA"/>
</dbReference>
<feature type="transmembrane region" description="Helical" evidence="1">
    <location>
        <begin position="102"/>
        <end position="123"/>
    </location>
</feature>
<name>A0A429Y4R8_9BACI</name>
<dbReference type="Pfam" id="PF11457">
    <property type="entry name" value="DUF3021"/>
    <property type="match status" value="1"/>
</dbReference>
<proteinExistence type="predicted"/>
<protein>
    <submittedName>
        <fullName evidence="2">DUF3021 domain-containing protein</fullName>
    </submittedName>
</protein>
<dbReference type="Proteomes" id="UP000287156">
    <property type="component" value="Unassembled WGS sequence"/>
</dbReference>
<feature type="transmembrane region" description="Helical" evidence="1">
    <location>
        <begin position="12"/>
        <end position="31"/>
    </location>
</feature>
<organism evidence="2 3">
    <name type="scientific">Siminovitchia acidinfaciens</name>
    <dbReference type="NCBI Taxonomy" id="2321395"/>
    <lineage>
        <taxon>Bacteria</taxon>
        <taxon>Bacillati</taxon>
        <taxon>Bacillota</taxon>
        <taxon>Bacilli</taxon>
        <taxon>Bacillales</taxon>
        <taxon>Bacillaceae</taxon>
        <taxon>Siminovitchia</taxon>
    </lineage>
</organism>
<keyword evidence="3" id="KW-1185">Reference proteome</keyword>
<evidence type="ECO:0000313" key="2">
    <source>
        <dbReference type="EMBL" id="RST76426.1"/>
    </source>
</evidence>
<dbReference type="OrthoDB" id="2934041at2"/>